<dbReference type="AlphaFoldDB" id="A0A448WF56"/>
<feature type="domain" description="Fanconi anaemia group A protein N-terminal" evidence="2">
    <location>
        <begin position="85"/>
        <end position="156"/>
    </location>
</feature>
<protein>
    <recommendedName>
        <fullName evidence="2">Fanconi anaemia group A protein N-terminal domain-containing protein</fullName>
    </recommendedName>
</protein>
<organism evidence="3 4">
    <name type="scientific">Protopolystoma xenopodis</name>
    <dbReference type="NCBI Taxonomy" id="117903"/>
    <lineage>
        <taxon>Eukaryota</taxon>
        <taxon>Metazoa</taxon>
        <taxon>Spiralia</taxon>
        <taxon>Lophotrochozoa</taxon>
        <taxon>Platyhelminthes</taxon>
        <taxon>Monogenea</taxon>
        <taxon>Polyopisthocotylea</taxon>
        <taxon>Polystomatidea</taxon>
        <taxon>Polystomatidae</taxon>
        <taxon>Protopolystoma</taxon>
    </lineage>
</organism>
<dbReference type="EMBL" id="CAAALY010008652">
    <property type="protein sequence ID" value="VEL10314.1"/>
    <property type="molecule type" value="Genomic_DNA"/>
</dbReference>
<gene>
    <name evidence="3" type="ORF">PXEA_LOCUS3754</name>
</gene>
<evidence type="ECO:0000313" key="3">
    <source>
        <dbReference type="EMBL" id="VEL10314.1"/>
    </source>
</evidence>
<keyword evidence="4" id="KW-1185">Reference proteome</keyword>
<keyword evidence="1" id="KW-0732">Signal</keyword>
<reference evidence="3" key="1">
    <citation type="submission" date="2018-11" db="EMBL/GenBank/DDBJ databases">
        <authorList>
            <consortium name="Pathogen Informatics"/>
        </authorList>
    </citation>
    <scope>NUCLEOTIDE SEQUENCE</scope>
</reference>
<accession>A0A448WF56</accession>
<name>A0A448WF56_9PLAT</name>
<dbReference type="OrthoDB" id="6261012at2759"/>
<evidence type="ECO:0000256" key="1">
    <source>
        <dbReference type="SAM" id="SignalP"/>
    </source>
</evidence>
<dbReference type="Pfam" id="PF15865">
    <property type="entry name" value="Fanconi_A_N"/>
    <property type="match status" value="1"/>
</dbReference>
<evidence type="ECO:0000259" key="2">
    <source>
        <dbReference type="Pfam" id="PF15865"/>
    </source>
</evidence>
<dbReference type="Proteomes" id="UP000784294">
    <property type="component" value="Unassembled WGS sequence"/>
</dbReference>
<proteinExistence type="predicted"/>
<evidence type="ECO:0000313" key="4">
    <source>
        <dbReference type="Proteomes" id="UP000784294"/>
    </source>
</evidence>
<sequence length="161" mass="18278">MDIVLFKKFVFISFSVLLRQLLTSIFSPSPCLTWQPLRFFENEDESCLNLVGTTSASLEDFVEEVDFSRLVCNPSGRLISPDLRLAVALLLARQLAQEDPRLTGFTYSAWWQDTFSPAGVLVRPRNIVFLAKQMTLLLPWETRPTLLSAQVSEPPYLVSVH</sequence>
<dbReference type="InterPro" id="IPR031729">
    <property type="entry name" value="Fanconi_A_N"/>
</dbReference>
<feature type="chain" id="PRO_5019507363" description="Fanconi anaemia group A protein N-terminal domain-containing protein" evidence="1">
    <location>
        <begin position="34"/>
        <end position="161"/>
    </location>
</feature>
<feature type="signal peptide" evidence="1">
    <location>
        <begin position="1"/>
        <end position="33"/>
    </location>
</feature>
<comment type="caution">
    <text evidence="3">The sequence shown here is derived from an EMBL/GenBank/DDBJ whole genome shotgun (WGS) entry which is preliminary data.</text>
</comment>